<dbReference type="AlphaFoldDB" id="A0A182R021"/>
<evidence type="ECO:0000256" key="1">
    <source>
        <dbReference type="SAM" id="Phobius"/>
    </source>
</evidence>
<name>A0A182R021_9DIPT</name>
<keyword evidence="1" id="KW-1133">Transmembrane helix</keyword>
<dbReference type="EnsemblMetazoa" id="AFAF020284-RA">
    <property type="protein sequence ID" value="AFAF020284-PA"/>
    <property type="gene ID" value="AFAF020284"/>
</dbReference>
<dbReference type="VEuPathDB" id="VectorBase:AFAF020284"/>
<keyword evidence="3" id="KW-1185">Reference proteome</keyword>
<dbReference type="EMBL" id="AXCN02000396">
    <property type="status" value="NOT_ANNOTATED_CDS"/>
    <property type="molecule type" value="Genomic_DNA"/>
</dbReference>
<organism evidence="2 3">
    <name type="scientific">Anopheles farauti</name>
    <dbReference type="NCBI Taxonomy" id="69004"/>
    <lineage>
        <taxon>Eukaryota</taxon>
        <taxon>Metazoa</taxon>
        <taxon>Ecdysozoa</taxon>
        <taxon>Arthropoda</taxon>
        <taxon>Hexapoda</taxon>
        <taxon>Insecta</taxon>
        <taxon>Pterygota</taxon>
        <taxon>Neoptera</taxon>
        <taxon>Endopterygota</taxon>
        <taxon>Diptera</taxon>
        <taxon>Nematocera</taxon>
        <taxon>Culicoidea</taxon>
        <taxon>Culicidae</taxon>
        <taxon>Anophelinae</taxon>
        <taxon>Anopheles</taxon>
    </lineage>
</organism>
<sequence>MDEKQPPFQMLHRLLCKYRSGAGEGGEIRVLQAAHGADFEHLKLQVVVNPNASSLQEELATNALFYIVSILRVLGGGGGDAVHPGWMMGAHMMMMLLLLALVCWLEGNKSTQQRLLNEHPSRQEIRPCG</sequence>
<evidence type="ECO:0000313" key="2">
    <source>
        <dbReference type="EnsemblMetazoa" id="AFAF020284-PA"/>
    </source>
</evidence>
<accession>A0A182R021</accession>
<proteinExistence type="predicted"/>
<dbReference type="Proteomes" id="UP000075886">
    <property type="component" value="Unassembled WGS sequence"/>
</dbReference>
<reference evidence="3" key="1">
    <citation type="submission" date="2014-01" db="EMBL/GenBank/DDBJ databases">
        <title>The Genome Sequence of Anopheles farauti FAR1 (V2).</title>
        <authorList>
            <consortium name="The Broad Institute Genomics Platform"/>
            <person name="Neafsey D.E."/>
            <person name="Besansky N."/>
            <person name="Howell P."/>
            <person name="Walton C."/>
            <person name="Young S.K."/>
            <person name="Zeng Q."/>
            <person name="Gargeya S."/>
            <person name="Fitzgerald M."/>
            <person name="Haas B."/>
            <person name="Abouelleil A."/>
            <person name="Allen A.W."/>
            <person name="Alvarado L."/>
            <person name="Arachchi H.M."/>
            <person name="Berlin A.M."/>
            <person name="Chapman S.B."/>
            <person name="Gainer-Dewar J."/>
            <person name="Goldberg J."/>
            <person name="Griggs A."/>
            <person name="Gujja S."/>
            <person name="Hansen M."/>
            <person name="Howarth C."/>
            <person name="Imamovic A."/>
            <person name="Ireland A."/>
            <person name="Larimer J."/>
            <person name="McCowan C."/>
            <person name="Murphy C."/>
            <person name="Pearson M."/>
            <person name="Poon T.W."/>
            <person name="Priest M."/>
            <person name="Roberts A."/>
            <person name="Saif S."/>
            <person name="Shea T."/>
            <person name="Sisk P."/>
            <person name="Sykes S."/>
            <person name="Wortman J."/>
            <person name="Nusbaum C."/>
            <person name="Birren B."/>
        </authorList>
    </citation>
    <scope>NUCLEOTIDE SEQUENCE [LARGE SCALE GENOMIC DNA]</scope>
    <source>
        <strain evidence="3">FAR1</strain>
    </source>
</reference>
<keyword evidence="1" id="KW-0472">Membrane</keyword>
<reference evidence="2" key="2">
    <citation type="submission" date="2020-05" db="UniProtKB">
        <authorList>
            <consortium name="EnsemblMetazoa"/>
        </authorList>
    </citation>
    <scope>IDENTIFICATION</scope>
    <source>
        <strain evidence="2">FAR1</strain>
    </source>
</reference>
<feature type="transmembrane region" description="Helical" evidence="1">
    <location>
        <begin position="85"/>
        <end position="105"/>
    </location>
</feature>
<keyword evidence="1" id="KW-0812">Transmembrane</keyword>
<protein>
    <submittedName>
        <fullName evidence="2">Uncharacterized protein</fullName>
    </submittedName>
</protein>
<evidence type="ECO:0000313" key="3">
    <source>
        <dbReference type="Proteomes" id="UP000075886"/>
    </source>
</evidence>